<dbReference type="AlphaFoldDB" id="A0A6N3EY99"/>
<proteinExistence type="predicted"/>
<evidence type="ECO:0000313" key="1">
    <source>
        <dbReference type="EMBL" id="VYU44743.1"/>
    </source>
</evidence>
<organism evidence="1">
    <name type="scientific">Veillonella ratti</name>
    <dbReference type="NCBI Taxonomy" id="103892"/>
    <lineage>
        <taxon>Bacteria</taxon>
        <taxon>Bacillati</taxon>
        <taxon>Bacillota</taxon>
        <taxon>Negativicutes</taxon>
        <taxon>Veillonellales</taxon>
        <taxon>Veillonellaceae</taxon>
        <taxon>Veillonella</taxon>
    </lineage>
</organism>
<dbReference type="RefSeq" id="WP_156705615.1">
    <property type="nucleotide sequence ID" value="NZ_CACRUX010000088.1"/>
</dbReference>
<accession>A0A6N3EY99</accession>
<reference evidence="1" key="1">
    <citation type="submission" date="2019-11" db="EMBL/GenBank/DDBJ databases">
        <authorList>
            <person name="Feng L."/>
        </authorList>
    </citation>
    <scope>NUCLEOTIDE SEQUENCE</scope>
    <source>
        <strain evidence="1">VrattiLFYP33</strain>
    </source>
</reference>
<dbReference type="EMBL" id="CACRUX010000088">
    <property type="protein sequence ID" value="VYU44743.1"/>
    <property type="molecule type" value="Genomic_DNA"/>
</dbReference>
<protein>
    <submittedName>
        <fullName evidence="1">Uncharacterized protein</fullName>
    </submittedName>
</protein>
<gene>
    <name evidence="1" type="ORF">VRLFYP33_02081</name>
</gene>
<name>A0A6N3EY99_9FIRM</name>
<sequence length="237" mass="26257">MKGIIIRLVFCFAFLMTAGGSYIEAYSYSLTDDFAAEKSRVSFIMRSVEGTSYNVYIVGDGDKYAGKSAPFVWGSTNDLIYKATAYTPYISELNDVIALQQDIKLFGDNSRNEEYINVTNPTRTGGVYVIKGINGQPDILVAAIQTTGGGFVDYRFFAIKNGELRQMKLLFSNQNTRLVSMGYVGNGPHALSDGTIALPWFKQKMGGAKDFGQFTSVYMPDYNNLILIWAYTVKGDL</sequence>